<evidence type="ECO:0000313" key="3">
    <source>
        <dbReference type="EMBL" id="MBK1671599.1"/>
    </source>
</evidence>
<evidence type="ECO:0000256" key="1">
    <source>
        <dbReference type="SAM" id="MobiDB-lite"/>
    </source>
</evidence>
<organism evidence="3 4">
    <name type="scientific">Rhodovibrio sodomensis</name>
    <dbReference type="NCBI Taxonomy" id="1088"/>
    <lineage>
        <taxon>Bacteria</taxon>
        <taxon>Pseudomonadati</taxon>
        <taxon>Pseudomonadota</taxon>
        <taxon>Alphaproteobacteria</taxon>
        <taxon>Rhodospirillales</taxon>
        <taxon>Rhodovibrionaceae</taxon>
        <taxon>Rhodovibrio</taxon>
    </lineage>
</organism>
<evidence type="ECO:0000259" key="2">
    <source>
        <dbReference type="PROSITE" id="PS50994"/>
    </source>
</evidence>
<protein>
    <recommendedName>
        <fullName evidence="2">Integrase catalytic domain-containing protein</fullName>
    </recommendedName>
</protein>
<sequence>MGRKASMSTRAELIEATRARYESGTRAEKQRILDEFVAVSGYHRKYAIQLLGRGPPRERSAETSQKPDRRRYTQADKEALIVVWEAADRICGKRLKASLPVLVPAMENAGHLDIAADVRTRLLRMSPATIDRLLKDVREHAGRGRRRNAAPAVAKDISLRTYAGWDEVTQAGWLEVDMVSHSGPSADGSFSQTLVATDIVTGWTEYVPLPVRESRLIVEALRAIMKMLPFHVRGIDTDNDTAFINETLLGFCQSQGITFTRSRAYRKNDQAWVEQKNGAIVRRLVGHDRYQGEPAVKALMRLYRVARLYENYFQPCFKLASKNRDGAKVTKRYYDPASPYQRLRELELTPAGRGHLDAEFAELDPVDLLHRIRQAQGELASYAGRTHEAENAGDLDTFVKTLASQWQAGEARATHKKRKEKRPRNRTVPDRLAEGWPIVKTWLEDDPTLTGRKIMQRLQRDYPGQYEHRQLRTLQRRIKQWRRERANAMVQEITEAR</sequence>
<feature type="compositionally biased region" description="Basic and acidic residues" evidence="1">
    <location>
        <begin position="55"/>
        <end position="72"/>
    </location>
</feature>
<comment type="caution">
    <text evidence="3">The sequence shown here is derived from an EMBL/GenBank/DDBJ whole genome shotgun (WGS) entry which is preliminary data.</text>
</comment>
<dbReference type="InterPro" id="IPR012337">
    <property type="entry name" value="RNaseH-like_sf"/>
</dbReference>
<feature type="domain" description="Integrase catalytic" evidence="2">
    <location>
        <begin position="147"/>
        <end position="347"/>
    </location>
</feature>
<feature type="region of interest" description="Disordered" evidence="1">
    <location>
        <begin position="53"/>
        <end position="72"/>
    </location>
</feature>
<dbReference type="InterPro" id="IPR036397">
    <property type="entry name" value="RNaseH_sf"/>
</dbReference>
<evidence type="ECO:0000313" key="4">
    <source>
        <dbReference type="Proteomes" id="UP001296873"/>
    </source>
</evidence>
<dbReference type="Gene3D" id="3.30.420.10">
    <property type="entry name" value="Ribonuclease H-like superfamily/Ribonuclease H"/>
    <property type="match status" value="1"/>
</dbReference>
<reference evidence="3 4" key="1">
    <citation type="journal article" date="2020" name="Microorganisms">
        <title>Osmotic Adaptation and Compatible Solute Biosynthesis of Phototrophic Bacteria as Revealed from Genome Analyses.</title>
        <authorList>
            <person name="Imhoff J.F."/>
            <person name="Rahn T."/>
            <person name="Kunzel S."/>
            <person name="Keller A."/>
            <person name="Neulinger S.C."/>
        </authorList>
    </citation>
    <scope>NUCLEOTIDE SEQUENCE [LARGE SCALE GENOMIC DNA]</scope>
    <source>
        <strain evidence="3 4">DSM 9895</strain>
    </source>
</reference>
<dbReference type="RefSeq" id="WP_200344676.1">
    <property type="nucleotide sequence ID" value="NZ_NRRL01000242.1"/>
</dbReference>
<dbReference type="PROSITE" id="PS50994">
    <property type="entry name" value="INTEGRASE"/>
    <property type="match status" value="1"/>
</dbReference>
<name>A0ABS1DPH1_9PROT</name>
<keyword evidence="4" id="KW-1185">Reference proteome</keyword>
<proteinExistence type="predicted"/>
<gene>
    <name evidence="3" type="ORF">CKO28_26765</name>
</gene>
<dbReference type="InterPro" id="IPR001584">
    <property type="entry name" value="Integrase_cat-core"/>
</dbReference>
<dbReference type="SUPFAM" id="SSF53098">
    <property type="entry name" value="Ribonuclease H-like"/>
    <property type="match status" value="1"/>
</dbReference>
<dbReference type="EMBL" id="NRRL01000242">
    <property type="protein sequence ID" value="MBK1671599.1"/>
    <property type="molecule type" value="Genomic_DNA"/>
</dbReference>
<accession>A0ABS1DPH1</accession>
<dbReference type="Proteomes" id="UP001296873">
    <property type="component" value="Unassembled WGS sequence"/>
</dbReference>